<dbReference type="Pfam" id="PF04452">
    <property type="entry name" value="Methyltrans_RNA"/>
    <property type="match status" value="1"/>
</dbReference>
<keyword evidence="5 10" id="KW-0489">Methyltransferase</keyword>
<dbReference type="PIRSF" id="PIRSF015601">
    <property type="entry name" value="MTase_slr0722"/>
    <property type="match status" value="1"/>
</dbReference>
<evidence type="ECO:0000256" key="6">
    <source>
        <dbReference type="ARBA" id="ARBA00022679"/>
    </source>
</evidence>
<dbReference type="CDD" id="cd18084">
    <property type="entry name" value="RsmE-like"/>
    <property type="match status" value="1"/>
</dbReference>
<feature type="domain" description="Ribosomal RNA small subunit methyltransferase E methyltransferase" evidence="11">
    <location>
        <begin position="76"/>
        <end position="236"/>
    </location>
</feature>
<protein>
    <recommendedName>
        <fullName evidence="10">Ribosomal RNA small subunit methyltransferase E</fullName>
        <ecNumber evidence="10">2.1.1.193</ecNumber>
    </recommendedName>
</protein>
<name>A0A851GD46_9BACT</name>
<dbReference type="EC" id="2.1.1.193" evidence="10"/>
<dbReference type="InterPro" id="IPR046887">
    <property type="entry name" value="RsmE_PUA-like"/>
</dbReference>
<dbReference type="EMBL" id="JACBAZ010000002">
    <property type="protein sequence ID" value="NWK55473.1"/>
    <property type="molecule type" value="Genomic_DNA"/>
</dbReference>
<evidence type="ECO:0000256" key="1">
    <source>
        <dbReference type="ARBA" id="ARBA00004496"/>
    </source>
</evidence>
<keyword evidence="7 10" id="KW-0949">S-adenosyl-L-methionine</keyword>
<keyword evidence="3 10" id="KW-0963">Cytoplasm</keyword>
<dbReference type="PANTHER" id="PTHR30027">
    <property type="entry name" value="RIBOSOMAL RNA SMALL SUBUNIT METHYLTRANSFERASE E"/>
    <property type="match status" value="1"/>
</dbReference>
<dbReference type="InterPro" id="IPR029028">
    <property type="entry name" value="Alpha/beta_knot_MTases"/>
</dbReference>
<dbReference type="GO" id="GO:0070475">
    <property type="term" value="P:rRNA base methylation"/>
    <property type="evidence" value="ECO:0007669"/>
    <property type="project" value="TreeGrafter"/>
</dbReference>
<accession>A0A851GD46</accession>
<dbReference type="InterPro" id="IPR006700">
    <property type="entry name" value="RsmE"/>
</dbReference>
<dbReference type="SUPFAM" id="SSF88697">
    <property type="entry name" value="PUA domain-like"/>
    <property type="match status" value="1"/>
</dbReference>
<dbReference type="SUPFAM" id="SSF75217">
    <property type="entry name" value="alpha/beta knot"/>
    <property type="match status" value="1"/>
</dbReference>
<dbReference type="NCBIfam" id="TIGR00046">
    <property type="entry name" value="RsmE family RNA methyltransferase"/>
    <property type="match status" value="1"/>
</dbReference>
<evidence type="ECO:0000256" key="10">
    <source>
        <dbReference type="PIRNR" id="PIRNR015601"/>
    </source>
</evidence>
<sequence>MNRYYLPADSWQESGLVLQGEEAKHCSRVMRARAGDRIEVFDGNGCSAVCEILSVNKGAVACKLLERVQHRMPDHPMTLCQAIPKGGNMELIVQKSVELGVNVIQPLITAHTVARPESLAKKQAKWQRIALEACKQCGQNFLPEVKSPLSFASWVDQGPSFGLALVASLEDRARHVKSLFEEDPVSGSIALLVGPEGDFSEDEYRAVYELGFQPVSFGEIVMRVETATMYGLSVIQHELSAAE</sequence>
<reference evidence="13 14" key="1">
    <citation type="submission" date="2020-07" db="EMBL/GenBank/DDBJ databases">
        <title>Roseicoccus Jingziensis gen. nov., sp. nov., isolated from coastal seawater.</title>
        <authorList>
            <person name="Feng X."/>
        </authorList>
    </citation>
    <scope>NUCLEOTIDE SEQUENCE [LARGE SCALE GENOMIC DNA]</scope>
    <source>
        <strain evidence="13 14">N1E253</strain>
    </source>
</reference>
<proteinExistence type="inferred from homology"/>
<evidence type="ECO:0000256" key="7">
    <source>
        <dbReference type="ARBA" id="ARBA00022691"/>
    </source>
</evidence>
<evidence type="ECO:0000313" key="14">
    <source>
        <dbReference type="Proteomes" id="UP000557872"/>
    </source>
</evidence>
<evidence type="ECO:0000256" key="5">
    <source>
        <dbReference type="ARBA" id="ARBA00022603"/>
    </source>
</evidence>
<comment type="caution">
    <text evidence="13">The sequence shown here is derived from an EMBL/GenBank/DDBJ whole genome shotgun (WGS) entry which is preliminary data.</text>
</comment>
<evidence type="ECO:0000313" key="13">
    <source>
        <dbReference type="EMBL" id="NWK55473.1"/>
    </source>
</evidence>
<organism evidence="13 14">
    <name type="scientific">Oceaniferula marina</name>
    <dbReference type="NCBI Taxonomy" id="2748318"/>
    <lineage>
        <taxon>Bacteria</taxon>
        <taxon>Pseudomonadati</taxon>
        <taxon>Verrucomicrobiota</taxon>
        <taxon>Verrucomicrobiia</taxon>
        <taxon>Verrucomicrobiales</taxon>
        <taxon>Verrucomicrobiaceae</taxon>
        <taxon>Oceaniferula</taxon>
    </lineage>
</organism>
<evidence type="ECO:0000256" key="4">
    <source>
        <dbReference type="ARBA" id="ARBA00022552"/>
    </source>
</evidence>
<comment type="subcellular location">
    <subcellularLocation>
        <location evidence="1 10">Cytoplasm</location>
    </subcellularLocation>
</comment>
<dbReference type="GO" id="GO:0070042">
    <property type="term" value="F:rRNA (uridine-N3-)-methyltransferase activity"/>
    <property type="evidence" value="ECO:0007669"/>
    <property type="project" value="TreeGrafter"/>
</dbReference>
<feature type="domain" description="Ribosomal RNA small subunit methyltransferase E PUA-like" evidence="12">
    <location>
        <begin position="18"/>
        <end position="64"/>
    </location>
</feature>
<evidence type="ECO:0000256" key="9">
    <source>
        <dbReference type="ARBA" id="ARBA00047944"/>
    </source>
</evidence>
<evidence type="ECO:0000256" key="3">
    <source>
        <dbReference type="ARBA" id="ARBA00022490"/>
    </source>
</evidence>
<comment type="function">
    <text evidence="8 10">Specifically methylates the N3 position of the uracil ring of uridine 1498 (m3U1498) in 16S rRNA. Acts on the fully assembled 30S ribosomal subunit.</text>
</comment>
<dbReference type="RefSeq" id="WP_178931987.1">
    <property type="nucleotide sequence ID" value="NZ_JACBAZ010000002.1"/>
</dbReference>
<comment type="similarity">
    <text evidence="2 10">Belongs to the RNA methyltransferase RsmE family.</text>
</comment>
<gene>
    <name evidence="13" type="ORF">HW115_07610</name>
</gene>
<evidence type="ECO:0000259" key="12">
    <source>
        <dbReference type="Pfam" id="PF20260"/>
    </source>
</evidence>
<dbReference type="Pfam" id="PF20260">
    <property type="entry name" value="PUA_4"/>
    <property type="match status" value="1"/>
</dbReference>
<evidence type="ECO:0000259" key="11">
    <source>
        <dbReference type="Pfam" id="PF04452"/>
    </source>
</evidence>
<evidence type="ECO:0000256" key="8">
    <source>
        <dbReference type="ARBA" id="ARBA00025699"/>
    </source>
</evidence>
<dbReference type="PANTHER" id="PTHR30027:SF3">
    <property type="entry name" value="16S RRNA (URACIL(1498)-N(3))-METHYLTRANSFERASE"/>
    <property type="match status" value="1"/>
</dbReference>
<dbReference type="InterPro" id="IPR046886">
    <property type="entry name" value="RsmE_MTase_dom"/>
</dbReference>
<keyword evidence="4 10" id="KW-0698">rRNA processing</keyword>
<comment type="catalytic activity">
    <reaction evidence="9 10">
        <text>uridine(1498) in 16S rRNA + S-adenosyl-L-methionine = N(3)-methyluridine(1498) in 16S rRNA + S-adenosyl-L-homocysteine + H(+)</text>
        <dbReference type="Rhea" id="RHEA:42920"/>
        <dbReference type="Rhea" id="RHEA-COMP:10283"/>
        <dbReference type="Rhea" id="RHEA-COMP:10284"/>
        <dbReference type="ChEBI" id="CHEBI:15378"/>
        <dbReference type="ChEBI" id="CHEBI:57856"/>
        <dbReference type="ChEBI" id="CHEBI:59789"/>
        <dbReference type="ChEBI" id="CHEBI:65315"/>
        <dbReference type="ChEBI" id="CHEBI:74502"/>
        <dbReference type="EC" id="2.1.1.193"/>
    </reaction>
</comment>
<keyword evidence="6 10" id="KW-0808">Transferase</keyword>
<dbReference type="AlphaFoldDB" id="A0A851GD46"/>
<dbReference type="Proteomes" id="UP000557872">
    <property type="component" value="Unassembled WGS sequence"/>
</dbReference>
<dbReference type="GO" id="GO:0005737">
    <property type="term" value="C:cytoplasm"/>
    <property type="evidence" value="ECO:0007669"/>
    <property type="project" value="UniProtKB-SubCell"/>
</dbReference>
<dbReference type="InterPro" id="IPR029026">
    <property type="entry name" value="tRNA_m1G_MTases_N"/>
</dbReference>
<keyword evidence="14" id="KW-1185">Reference proteome</keyword>
<evidence type="ECO:0000256" key="2">
    <source>
        <dbReference type="ARBA" id="ARBA00005528"/>
    </source>
</evidence>
<dbReference type="InterPro" id="IPR015947">
    <property type="entry name" value="PUA-like_sf"/>
</dbReference>
<dbReference type="Gene3D" id="3.40.1280.10">
    <property type="match status" value="1"/>
</dbReference>